<dbReference type="InterPro" id="IPR039417">
    <property type="entry name" value="Peptidase_C1A_papain-like"/>
</dbReference>
<organism evidence="6 7">
    <name type="scientific">Oryza sativa subsp. japonica</name>
    <name type="common">Rice</name>
    <dbReference type="NCBI Taxonomy" id="39947"/>
    <lineage>
        <taxon>Eukaryota</taxon>
        <taxon>Viridiplantae</taxon>
        <taxon>Streptophyta</taxon>
        <taxon>Embryophyta</taxon>
        <taxon>Tracheophyta</taxon>
        <taxon>Spermatophyta</taxon>
        <taxon>Magnoliopsida</taxon>
        <taxon>Liliopsida</taxon>
        <taxon>Poales</taxon>
        <taxon>Poaceae</taxon>
        <taxon>BOP clade</taxon>
        <taxon>Oryzoideae</taxon>
        <taxon>Oryzeae</taxon>
        <taxon>Oryzinae</taxon>
        <taxon>Oryza</taxon>
        <taxon>Oryza sativa</taxon>
    </lineage>
</organism>
<sequence length="472" mass="50065">MAPFMACASPPVLALALLASCGAFLATSMLPARATASSCLDVGDMVMMDRFRAWQGAHNRSYPSAEEALQRFDVYRRNAEFIDAVNLRGDLTYQLAENEFADLTEEEFLATYTGYYIGDGPVDDFVFTTGAGDVDASFSYRVDVPASVDWRAQGAVVPPKSQTSTCSTTPRPKSAVSESVGKAPMCQQIICQKRFSRQISIMQLWLPRGHNNSLLLSNSNSTKTMGTADKWHNLAPIVLHIEMVHVVAQLEALALYGGRRGLLLLLTTAVAVAGNPSLPLAAHLVEAVVEAACGGGFGGEVAAHGGGFGGEVAMSVGNLVSWCTATIESLNMIKTRRLVSLSEQQLVDCDSYDGGCNLGSYGRAYKWVVENGGLTTEADYPYTARRGPRNRAKSAHHAAKITGFGKVTPRNEAALQAAVARQPVAVAIEVGSGMQFYKGGVYTGPCGTCLAHAVTVVGTAPTRLPVPSTGPS</sequence>
<dbReference type="PANTHER" id="PTHR12411">
    <property type="entry name" value="CYSTEINE PROTEASE FAMILY C1-RELATED"/>
    <property type="match status" value="1"/>
</dbReference>
<feature type="domain" description="Peptidase C1A papain C-terminal" evidence="4">
    <location>
        <begin position="144"/>
        <end position="469"/>
    </location>
</feature>
<protein>
    <submittedName>
        <fullName evidence="6">Cysteine protease 1, putative</fullName>
    </submittedName>
</protein>
<dbReference type="Pfam" id="PF08246">
    <property type="entry name" value="Inhibitor_I29"/>
    <property type="match status" value="1"/>
</dbReference>
<dbReference type="AlphaFoldDB" id="Q53K53"/>
<feature type="domain" description="Cathepsin propeptide inhibitor" evidence="5">
    <location>
        <begin position="51"/>
        <end position="108"/>
    </location>
</feature>
<feature type="chain" id="PRO_5018606600" evidence="3">
    <location>
        <begin position="27"/>
        <end position="472"/>
    </location>
</feature>
<dbReference type="Pfam" id="PF00112">
    <property type="entry name" value="Peptidase_C1"/>
    <property type="match status" value="1"/>
</dbReference>
<evidence type="ECO:0000256" key="3">
    <source>
        <dbReference type="SAM" id="SignalP"/>
    </source>
</evidence>
<reference evidence="7" key="1">
    <citation type="journal article" date="2005" name="Nature">
        <title>The map-based sequence of the rice genome.</title>
        <authorList>
            <consortium name="International rice genome sequencing project (IRGSP)"/>
            <person name="Matsumoto T."/>
            <person name="Wu J."/>
            <person name="Kanamori H."/>
            <person name="Katayose Y."/>
            <person name="Fujisawa M."/>
            <person name="Namiki N."/>
            <person name="Mizuno H."/>
            <person name="Yamamoto K."/>
            <person name="Antonio B.A."/>
            <person name="Baba T."/>
            <person name="Sakata K."/>
            <person name="Nagamura Y."/>
            <person name="Aoki H."/>
            <person name="Arikawa K."/>
            <person name="Arita K."/>
            <person name="Bito T."/>
            <person name="Chiden Y."/>
            <person name="Fujitsuka N."/>
            <person name="Fukunaka R."/>
            <person name="Hamada M."/>
            <person name="Harada C."/>
            <person name="Hayashi A."/>
            <person name="Hijishita S."/>
            <person name="Honda M."/>
            <person name="Hosokawa S."/>
            <person name="Ichikawa Y."/>
            <person name="Idonuma A."/>
            <person name="Iijima M."/>
            <person name="Ikeda M."/>
            <person name="Ikeno M."/>
            <person name="Ito K."/>
            <person name="Ito S."/>
            <person name="Ito T."/>
            <person name="Ito Y."/>
            <person name="Ito Y."/>
            <person name="Iwabuchi A."/>
            <person name="Kamiya K."/>
            <person name="Karasawa W."/>
            <person name="Kurita K."/>
            <person name="Katagiri S."/>
            <person name="Kikuta A."/>
            <person name="Kobayashi H."/>
            <person name="Kobayashi N."/>
            <person name="Machita K."/>
            <person name="Maehara T."/>
            <person name="Masukawa M."/>
            <person name="Mizubayashi T."/>
            <person name="Mukai Y."/>
            <person name="Nagasaki H."/>
            <person name="Nagata Y."/>
            <person name="Naito S."/>
            <person name="Nakashima M."/>
            <person name="Nakama Y."/>
            <person name="Nakamichi Y."/>
            <person name="Nakamura M."/>
            <person name="Meguro A."/>
            <person name="Negishi M."/>
            <person name="Ohta I."/>
            <person name="Ohta T."/>
            <person name="Okamoto M."/>
            <person name="Ono N."/>
            <person name="Saji S."/>
            <person name="Sakaguchi M."/>
            <person name="Sakai K."/>
            <person name="Shibata M."/>
            <person name="Shimokawa T."/>
            <person name="Song J."/>
            <person name="Takazaki Y."/>
            <person name="Terasawa K."/>
            <person name="Tsugane M."/>
            <person name="Tsuji K."/>
            <person name="Ueda S."/>
            <person name="Waki K."/>
            <person name="Yamagata H."/>
            <person name="Yamamoto M."/>
            <person name="Yamamoto S."/>
            <person name="Yamane H."/>
            <person name="Yoshiki S."/>
            <person name="Yoshihara R."/>
            <person name="Yukawa K."/>
            <person name="Zhong H."/>
            <person name="Yano M."/>
            <person name="Yuan Q."/>
            <person name="Ouyang S."/>
            <person name="Liu J."/>
            <person name="Jones K.M."/>
            <person name="Gansberger K."/>
            <person name="Moffat K."/>
            <person name="Hill J."/>
            <person name="Bera J."/>
            <person name="Fadrosh D."/>
            <person name="Jin S."/>
            <person name="Johri S."/>
            <person name="Kim M."/>
            <person name="Overton L."/>
            <person name="Reardon M."/>
            <person name="Tsitrin T."/>
            <person name="Vuong H."/>
            <person name="Weaver B."/>
            <person name="Ciecko A."/>
            <person name="Tallon L."/>
            <person name="Jackson J."/>
            <person name="Pai G."/>
            <person name="Aken S.V."/>
            <person name="Utterback T."/>
            <person name="Reidmuller S."/>
            <person name="Feldblyum T."/>
            <person name="Hsiao J."/>
            <person name="Zismann V."/>
            <person name="Iobst S."/>
            <person name="de Vazeille A.R."/>
            <person name="Buell C.R."/>
            <person name="Ying K."/>
            <person name="Li Y."/>
            <person name="Lu T."/>
            <person name="Huang Y."/>
            <person name="Zhao Q."/>
            <person name="Feng Q."/>
            <person name="Zhang L."/>
            <person name="Zhu J."/>
            <person name="Weng Q."/>
            <person name="Mu J."/>
            <person name="Lu Y."/>
            <person name="Fan D."/>
            <person name="Liu Y."/>
            <person name="Guan J."/>
            <person name="Zhang Y."/>
            <person name="Yu S."/>
            <person name="Liu X."/>
            <person name="Zhang Y."/>
            <person name="Hong G."/>
            <person name="Han B."/>
            <person name="Choisne N."/>
            <person name="Demange N."/>
            <person name="Orjeda G."/>
            <person name="Samain S."/>
            <person name="Cattolico L."/>
            <person name="Pelletier E."/>
            <person name="Couloux A."/>
            <person name="Segurens B."/>
            <person name="Wincker P."/>
            <person name="D'Hont A."/>
            <person name="Scarpelli C."/>
            <person name="Weissenbach J."/>
            <person name="Salanoubat M."/>
            <person name="Quetier F."/>
            <person name="Yu Y."/>
            <person name="Kim H.R."/>
            <person name="Rambo T."/>
            <person name="Currie J."/>
            <person name="Collura K."/>
            <person name="Luo M."/>
            <person name="Yang T."/>
            <person name="Ammiraju J.S.S."/>
            <person name="Engler F."/>
            <person name="Soderlund C."/>
            <person name="Wing R.A."/>
            <person name="Palmer L.E."/>
            <person name="de la Bastide M."/>
            <person name="Spiegel L."/>
            <person name="Nascimento L."/>
            <person name="Zutavern T."/>
            <person name="O'Shaughnessy A."/>
            <person name="Dike S."/>
            <person name="Dedhia N."/>
            <person name="Preston R."/>
            <person name="Balija V."/>
            <person name="McCombie W.R."/>
            <person name="Chow T."/>
            <person name="Chen H."/>
            <person name="Chung M."/>
            <person name="Chen C."/>
            <person name="Shaw J."/>
            <person name="Wu H."/>
            <person name="Hsiao K."/>
            <person name="Chao Y."/>
            <person name="Chu M."/>
            <person name="Cheng C."/>
            <person name="Hour A."/>
            <person name="Lee P."/>
            <person name="Lin S."/>
            <person name="Lin Y."/>
            <person name="Liou J."/>
            <person name="Liu S."/>
            <person name="Hsing Y."/>
            <person name="Raghuvanshi S."/>
            <person name="Mohanty A."/>
            <person name="Bharti A.K."/>
            <person name="Gaur A."/>
            <person name="Gupta V."/>
            <person name="Kumar D."/>
            <person name="Ravi V."/>
            <person name="Vij S."/>
            <person name="Kapur A."/>
            <person name="Khurana P."/>
            <person name="Khurana P."/>
            <person name="Khurana J.P."/>
            <person name="Tyagi A.K."/>
            <person name="Gaikwad K."/>
            <person name="Singh A."/>
            <person name="Dalal V."/>
            <person name="Srivastava S."/>
            <person name="Dixit A."/>
            <person name="Pal A.K."/>
            <person name="Ghazi I.A."/>
            <person name="Yadav M."/>
            <person name="Pandit A."/>
            <person name="Bhargava A."/>
            <person name="Sureshbabu K."/>
            <person name="Batra K."/>
            <person name="Sharma T.R."/>
            <person name="Mohapatra T."/>
            <person name="Singh N.K."/>
            <person name="Messing J."/>
            <person name="Nelson A.B."/>
            <person name="Fuks G."/>
            <person name="Kavchok S."/>
            <person name="Keizer G."/>
            <person name="Linton E."/>
            <person name="Llaca V."/>
            <person name="Song R."/>
            <person name="Tanyolac B."/>
            <person name="Young S."/>
            <person name="Ho-Il K."/>
            <person name="Hahn J.H."/>
            <person name="Sangsakoo G."/>
            <person name="Vanavichit A."/>
            <person name="de Mattos Luiz.A.T."/>
            <person name="Zimmer P.D."/>
            <person name="Malone G."/>
            <person name="Dellagostin O."/>
            <person name="de Oliveira A.C."/>
            <person name="Bevan M."/>
            <person name="Bancroft I."/>
            <person name="Minx P."/>
            <person name="Cordum H."/>
            <person name="Wilson R."/>
            <person name="Cheng Z."/>
            <person name="Jin W."/>
            <person name="Jiang J."/>
            <person name="Leong S.A."/>
            <person name="Iwama H."/>
            <person name="Gojobori T."/>
            <person name="Itoh T."/>
            <person name="Niimura Y."/>
            <person name="Fujii Y."/>
            <person name="Habara T."/>
            <person name="Sakai H."/>
            <person name="Sato Y."/>
            <person name="Wilson G."/>
            <person name="Kumar K."/>
            <person name="McCouch S."/>
            <person name="Juretic N."/>
            <person name="Hoen D."/>
            <person name="Wright S."/>
            <person name="Bruskiewich R."/>
            <person name="Bureau T."/>
            <person name="Miyao A."/>
            <person name="Hirochika H."/>
            <person name="Nishikawa T."/>
            <person name="Kadowaki K."/>
            <person name="Sugiura M."/>
            <person name="Burr B."/>
            <person name="Sasaki T."/>
        </authorList>
    </citation>
    <scope>NUCLEOTIDE SEQUENCE [LARGE SCALE GENOMIC DNA]</scope>
    <source>
        <strain evidence="7">cv. Nipponbare</strain>
    </source>
</reference>
<name>Q53K53_ORYSJ</name>
<proteinExistence type="inferred from homology"/>
<dbReference type="Proteomes" id="UP000000763">
    <property type="component" value="Chromosome 11"/>
</dbReference>
<dbReference type="InterPro" id="IPR038765">
    <property type="entry name" value="Papain-like_cys_pep_sf"/>
</dbReference>
<feature type="signal peptide" evidence="3">
    <location>
        <begin position="1"/>
        <end position="26"/>
    </location>
</feature>
<dbReference type="Gene3D" id="3.90.70.10">
    <property type="entry name" value="Cysteine proteinases"/>
    <property type="match status" value="2"/>
</dbReference>
<gene>
    <name evidence="6" type="ordered locus">LOC_Os11g23770</name>
</gene>
<evidence type="ECO:0000259" key="5">
    <source>
        <dbReference type="SMART" id="SM00848"/>
    </source>
</evidence>
<dbReference type="InterPro" id="IPR013201">
    <property type="entry name" value="Prot_inhib_I29"/>
</dbReference>
<dbReference type="GO" id="GO:0008234">
    <property type="term" value="F:cysteine-type peptidase activity"/>
    <property type="evidence" value="ECO:0007669"/>
    <property type="project" value="InterPro"/>
</dbReference>
<evidence type="ECO:0000256" key="1">
    <source>
        <dbReference type="ARBA" id="ARBA00008455"/>
    </source>
</evidence>
<keyword evidence="6" id="KW-0645">Protease</keyword>
<evidence type="ECO:0000259" key="4">
    <source>
        <dbReference type="SMART" id="SM00645"/>
    </source>
</evidence>
<dbReference type="SUPFAM" id="SSF54001">
    <property type="entry name" value="Cysteine proteinases"/>
    <property type="match status" value="2"/>
</dbReference>
<comment type="similarity">
    <text evidence="1">Belongs to the peptidase C1 family.</text>
</comment>
<evidence type="ECO:0000313" key="6">
    <source>
        <dbReference type="EMBL" id="AAX94815.1"/>
    </source>
</evidence>
<evidence type="ECO:0000256" key="2">
    <source>
        <dbReference type="ARBA" id="ARBA00023157"/>
    </source>
</evidence>
<accession>Q53K53</accession>
<dbReference type="SMART" id="SM00645">
    <property type="entry name" value="Pept_C1"/>
    <property type="match status" value="1"/>
</dbReference>
<dbReference type="SMART" id="SM00848">
    <property type="entry name" value="Inhibitor_I29"/>
    <property type="match status" value="1"/>
</dbReference>
<dbReference type="CDD" id="cd02248">
    <property type="entry name" value="Peptidase_C1A"/>
    <property type="match status" value="1"/>
</dbReference>
<keyword evidence="3" id="KW-0732">Signal</keyword>
<keyword evidence="6" id="KW-0378">Hydrolase</keyword>
<evidence type="ECO:0000313" key="7">
    <source>
        <dbReference type="Proteomes" id="UP000000763"/>
    </source>
</evidence>
<dbReference type="InterPro" id="IPR013128">
    <property type="entry name" value="Peptidase_C1A"/>
</dbReference>
<dbReference type="EMBL" id="AC146913">
    <property type="protein sequence ID" value="AAX94815.1"/>
    <property type="molecule type" value="Genomic_DNA"/>
</dbReference>
<dbReference type="GO" id="GO:0006508">
    <property type="term" value="P:proteolysis"/>
    <property type="evidence" value="ECO:0007669"/>
    <property type="project" value="UniProtKB-KW"/>
</dbReference>
<reference evidence="7" key="2">
    <citation type="journal article" date="2008" name="Nucleic Acids Res.">
        <title>The rice annotation project database (RAP-DB): 2008 update.</title>
        <authorList>
            <consortium name="The rice annotation project (RAP)"/>
        </authorList>
    </citation>
    <scope>GENOME REANNOTATION</scope>
    <source>
        <strain evidence="7">cv. Nipponbare</strain>
    </source>
</reference>
<dbReference type="InterPro" id="IPR000668">
    <property type="entry name" value="Peptidase_C1A_C"/>
</dbReference>
<keyword evidence="2" id="KW-1015">Disulfide bond</keyword>